<accession>I6PDL2</accession>
<dbReference type="AlphaFoldDB" id="I6PDL2"/>
<dbReference type="EMBL" id="JQ713564">
    <property type="protein sequence ID" value="AFH54814.1"/>
    <property type="molecule type" value="Genomic_DNA"/>
</dbReference>
<protein>
    <submittedName>
        <fullName evidence="2">ATP synthase F0 subunit 8</fullName>
    </submittedName>
</protein>
<dbReference type="RefSeq" id="YP_006576232.1">
    <property type="nucleotide sequence ID" value="NC_018361.1"/>
</dbReference>
<keyword evidence="1" id="KW-0472">Membrane</keyword>
<sequence length="51" mass="6542">MPQMNPMNWSLLFMYFLMLFLMTLIINNSLMMYKPMFHYKFTKMMNMMWKW</sequence>
<gene>
    <name evidence="2" type="primary">atp8</name>
</gene>
<keyword evidence="1" id="KW-0812">Transmembrane</keyword>
<keyword evidence="2" id="KW-0496">Mitochondrion</keyword>
<organism evidence="2">
    <name type="scientific">Sphaerotheriidae sp. HYS-2012</name>
    <dbReference type="NCBI Taxonomy" id="1170231"/>
    <lineage>
        <taxon>Eukaryota</taxon>
        <taxon>Metazoa</taxon>
        <taxon>Ecdysozoa</taxon>
        <taxon>Arthropoda</taxon>
        <taxon>Myriapoda</taxon>
        <taxon>Diplopoda</taxon>
        <taxon>Helminthomorpha</taxon>
        <taxon>Sphaerotheriida</taxon>
        <taxon>Sphaerotheriidae</taxon>
    </lineage>
</organism>
<dbReference type="CTD" id="4509"/>
<evidence type="ECO:0000313" key="2">
    <source>
        <dbReference type="EMBL" id="AFH54814.1"/>
    </source>
</evidence>
<proteinExistence type="predicted"/>
<evidence type="ECO:0000256" key="1">
    <source>
        <dbReference type="SAM" id="Phobius"/>
    </source>
</evidence>
<keyword evidence="1" id="KW-1133">Transmembrane helix</keyword>
<geneLocation type="mitochondrion" evidence="2"/>
<feature type="transmembrane region" description="Helical" evidence="1">
    <location>
        <begin position="12"/>
        <end position="33"/>
    </location>
</feature>
<dbReference type="GeneID" id="13435514"/>
<reference evidence="2" key="1">
    <citation type="journal article" date="2012" name="Mitochondrial DNA">
        <title>The complete mitochondrial genome of the giant pill millipede, Sphaerotheriidae sp. (Myriapoda: Diplopoda: Sphaerotheriida).</title>
        <authorList>
            <person name="Dong Y."/>
            <person name="Xu J.J."/>
            <person name="Hao S.J."/>
            <person name="Sun H.Y."/>
        </authorList>
    </citation>
    <scope>NUCLEOTIDE SEQUENCE</scope>
</reference>
<name>I6PDL2_9MYRI</name>